<dbReference type="Pfam" id="PF00868">
    <property type="entry name" value="Transglut_N"/>
    <property type="match status" value="1"/>
</dbReference>
<dbReference type="PROSITE" id="PS00547">
    <property type="entry name" value="TRANSGLUTAMINASES"/>
    <property type="match status" value="1"/>
</dbReference>
<feature type="binding site" evidence="8">
    <location>
        <position position="442"/>
    </location>
    <ligand>
        <name>Ca(2+)</name>
        <dbReference type="ChEBI" id="CHEBI:29108"/>
    </ligand>
</feature>
<feature type="binding site" evidence="8">
    <location>
        <position position="437"/>
    </location>
    <ligand>
        <name>Ca(2+)</name>
        <dbReference type="ChEBI" id="CHEBI:29108"/>
    </ligand>
</feature>
<dbReference type="InterPro" id="IPR008958">
    <property type="entry name" value="Transglutaminase_C"/>
</dbReference>
<dbReference type="InterPro" id="IPR013783">
    <property type="entry name" value="Ig-like_fold"/>
</dbReference>
<comment type="cofactor">
    <cofactor evidence="8">
        <name>Ca(2+)</name>
        <dbReference type="ChEBI" id="CHEBI:29108"/>
    </cofactor>
    <text evidence="8">Binds 1 Ca(2+) ion per subunit.</text>
</comment>
<dbReference type="AlphaFoldDB" id="A0A2I4CVC2"/>
<dbReference type="GO" id="GO:0046872">
    <property type="term" value="F:metal ion binding"/>
    <property type="evidence" value="ECO:0007669"/>
    <property type="project" value="UniProtKB-KW"/>
</dbReference>
<dbReference type="InterPro" id="IPR001102">
    <property type="entry name" value="Transglutaminase_N"/>
</dbReference>
<dbReference type="InterPro" id="IPR013808">
    <property type="entry name" value="Transglutaminase_AS"/>
</dbReference>
<evidence type="ECO:0000256" key="6">
    <source>
        <dbReference type="ARBA" id="ARBA00024222"/>
    </source>
</evidence>
<feature type="active site" evidence="7">
    <location>
        <position position="348"/>
    </location>
</feature>
<dbReference type="FunFam" id="2.60.40.10:FF:000090">
    <property type="entry name" value="Protein-glutamine gamma-glutamyltransferase 2"/>
    <property type="match status" value="1"/>
</dbReference>
<dbReference type="GO" id="GO:0007399">
    <property type="term" value="P:nervous system development"/>
    <property type="evidence" value="ECO:0007669"/>
    <property type="project" value="UniProtKB-ARBA"/>
</dbReference>
<accession>A0A2I4CVC2</accession>
<dbReference type="InterPro" id="IPR002931">
    <property type="entry name" value="Transglutaminase-like"/>
</dbReference>
<dbReference type="PANTHER" id="PTHR11590:SF73">
    <property type="entry name" value="NOVEL TRANSGLUTAMINASE FAMILY PROTEIN-RELATED"/>
    <property type="match status" value="1"/>
</dbReference>
<dbReference type="FunFam" id="2.60.40.10:FF:002059">
    <property type="entry name" value="Protein-glutamine gamma-glutamyltransferase 2"/>
    <property type="match status" value="1"/>
</dbReference>
<dbReference type="Pfam" id="PF01841">
    <property type="entry name" value="Transglut_core"/>
    <property type="match status" value="1"/>
</dbReference>
<dbReference type="RefSeq" id="XP_013883927.1">
    <property type="nucleotide sequence ID" value="XM_014028473.1"/>
</dbReference>
<dbReference type="OrthoDB" id="437511at2759"/>
<dbReference type="SUPFAM" id="SSF54001">
    <property type="entry name" value="Cysteine proteinases"/>
    <property type="match status" value="1"/>
</dbReference>
<dbReference type="PANTHER" id="PTHR11590">
    <property type="entry name" value="PROTEIN-GLUTAMINE GAMMA-GLUTAMYLTRANSFERASE"/>
    <property type="match status" value="1"/>
</dbReference>
<evidence type="ECO:0000256" key="8">
    <source>
        <dbReference type="PIRSR" id="PIRSR000459-2"/>
    </source>
</evidence>
<evidence type="ECO:0000256" key="1">
    <source>
        <dbReference type="ARBA" id="ARBA00005968"/>
    </source>
</evidence>
<protein>
    <recommendedName>
        <fullName evidence="6">protein-glutamine gamma-glutamyltransferase</fullName>
        <ecNumber evidence="6">2.3.2.13</ecNumber>
    </recommendedName>
</protein>
<evidence type="ECO:0000313" key="10">
    <source>
        <dbReference type="Proteomes" id="UP000192220"/>
    </source>
</evidence>
<evidence type="ECO:0000256" key="2">
    <source>
        <dbReference type="ARBA" id="ARBA00022679"/>
    </source>
</evidence>
<dbReference type="KEGG" id="alim:106532429"/>
<keyword evidence="2" id="KW-0808">Transferase</keyword>
<keyword evidence="4 8" id="KW-0106">Calcium</keyword>
<evidence type="ECO:0000256" key="5">
    <source>
        <dbReference type="ARBA" id="ARBA00023315"/>
    </source>
</evidence>
<comment type="similarity">
    <text evidence="1">Belongs to the transglutaminase superfamily. Transglutaminase family.</text>
</comment>
<feature type="binding site" evidence="8">
    <location>
        <position position="388"/>
    </location>
    <ligand>
        <name>Ca(2+)</name>
        <dbReference type="ChEBI" id="CHEBI:29108"/>
    </ligand>
</feature>
<sequence length="688" mass="78798">MAHLDSFIINVDLRSHENNSAHRTREMDRDRLIVRRGQPFSITVHSPDSQLFQQQLELMLHVGRRNEVKIRVQKEFGKKWWFSQMRAQNEMLLTVHSPADAIVGRYRLTVLLMSADGSIIKKTGEISFHLLFNPWCRDDVVYLPDERLLQEYIMNENGLIYKGSWNYITVQHWNFGQFEDYVVDICFQLLDNSNKALSDPKEDLERRSDPVYVSRMVSAMVNSNDDIGVLYGSWSPPYHNGVPPGRWTGSVPILRQWSRSGLRPVKYGQCWVFAGVACTVLRCLGIPTRLITNFTSAHDVDGNLSVDYVENFYSNSKQDSTWNFHCWVESWMKRTDLPQGNNGWQVLDPTPQERSDGEFCCGPCPVAAIKEGNLDVKYDARFVFAEVNADLIYWRYLPDGRRQKINVDEKTVGRNISTKSVYGDVREDLTLQYKYPEGSAKEREVYTRAGRRIQEPSSGDPEAKQLKLIIKHSQPTFGTDFDVIVEVKNEGSENVNVKLTMRVMAVTYNSLHQGDCQRQNSNVMVPALQTHKEILRLQYENYNRCVSDQHLIRVKVLAEVEGLTLPLLSVSDIPLRMPEVRIQVLERVFIWEQASADISLTNPLPVPLNRGVFFVEGPGLLTDTRIYVTHAIAPGEKVTVHVSFTPSRAGVRKLLVDFDSDRLKDVKGDATVVVYRRRRNVSHVPGGF</sequence>
<gene>
    <name evidence="11" type="primary">tgm2l</name>
</gene>
<keyword evidence="5" id="KW-0012">Acyltransferase</keyword>
<dbReference type="CTD" id="559012"/>
<dbReference type="InterPro" id="IPR038765">
    <property type="entry name" value="Papain-like_cys_pep_sf"/>
</dbReference>
<feature type="binding site" evidence="8">
    <location>
        <position position="390"/>
    </location>
    <ligand>
        <name>Ca(2+)</name>
        <dbReference type="ChEBI" id="CHEBI:29108"/>
    </ligand>
</feature>
<evidence type="ECO:0000256" key="7">
    <source>
        <dbReference type="PIRSR" id="PIRSR000459-1"/>
    </source>
</evidence>
<feature type="domain" description="Transglutaminase-like" evidence="9">
    <location>
        <begin position="262"/>
        <end position="351"/>
    </location>
</feature>
<dbReference type="Gene3D" id="3.90.260.10">
    <property type="entry name" value="Transglutaminase-like"/>
    <property type="match status" value="1"/>
</dbReference>
<dbReference type="Pfam" id="PF00927">
    <property type="entry name" value="Transglut_C"/>
    <property type="match status" value="2"/>
</dbReference>
<evidence type="ECO:0000313" key="11">
    <source>
        <dbReference type="RefSeq" id="XP_013883927.1"/>
    </source>
</evidence>
<dbReference type="InterPro" id="IPR036238">
    <property type="entry name" value="Transglutaminase_C_sf"/>
</dbReference>
<dbReference type="GO" id="GO:0005739">
    <property type="term" value="C:mitochondrion"/>
    <property type="evidence" value="ECO:0007669"/>
    <property type="project" value="TreeGrafter"/>
</dbReference>
<dbReference type="STRING" id="52670.A0A2I4CVC2"/>
<dbReference type="Proteomes" id="UP000192220">
    <property type="component" value="Unplaced"/>
</dbReference>
<dbReference type="Gene3D" id="2.60.40.10">
    <property type="entry name" value="Immunoglobulins"/>
    <property type="match status" value="3"/>
</dbReference>
<keyword evidence="10" id="KW-1185">Reference proteome</keyword>
<dbReference type="InterPro" id="IPR050779">
    <property type="entry name" value="Transglutaminase"/>
</dbReference>
<dbReference type="InterPro" id="IPR023608">
    <property type="entry name" value="Transglutaminase_animal"/>
</dbReference>
<dbReference type="SUPFAM" id="SSF49309">
    <property type="entry name" value="Transglutaminase, two C-terminal domains"/>
    <property type="match status" value="2"/>
</dbReference>
<evidence type="ECO:0000256" key="3">
    <source>
        <dbReference type="ARBA" id="ARBA00022723"/>
    </source>
</evidence>
<dbReference type="InParanoid" id="A0A2I4CVC2"/>
<dbReference type="SUPFAM" id="SSF81296">
    <property type="entry name" value="E set domains"/>
    <property type="match status" value="1"/>
</dbReference>
<evidence type="ECO:0000259" key="9">
    <source>
        <dbReference type="SMART" id="SM00460"/>
    </source>
</evidence>
<dbReference type="SMART" id="SM00460">
    <property type="entry name" value="TGc"/>
    <property type="match status" value="1"/>
</dbReference>
<reference evidence="11" key="1">
    <citation type="submission" date="2025-08" db="UniProtKB">
        <authorList>
            <consortium name="RefSeq"/>
        </authorList>
    </citation>
    <scope>IDENTIFICATION</scope>
    <source>
        <strain evidence="11">Quisiro</strain>
        <tissue evidence="11">Liver</tissue>
    </source>
</reference>
<dbReference type="EC" id="2.3.2.13" evidence="6"/>
<feature type="active site" evidence="7">
    <location>
        <position position="270"/>
    </location>
</feature>
<proteinExistence type="inferred from homology"/>
<dbReference type="PIRSF" id="PIRSF000459">
    <property type="entry name" value="TGM_EBP42"/>
    <property type="match status" value="1"/>
</dbReference>
<dbReference type="FunFam" id="3.90.260.10:FF:000001">
    <property type="entry name" value="Protein-glutamine gamma-glutamyltransferase 2"/>
    <property type="match status" value="1"/>
</dbReference>
<name>A0A2I4CVC2_AUSLI</name>
<feature type="active site" evidence="7">
    <location>
        <position position="325"/>
    </location>
</feature>
<organism evidence="10 11">
    <name type="scientific">Austrofundulus limnaeus</name>
    <name type="common">Annual killifish</name>
    <dbReference type="NCBI Taxonomy" id="52670"/>
    <lineage>
        <taxon>Eukaryota</taxon>
        <taxon>Metazoa</taxon>
        <taxon>Chordata</taxon>
        <taxon>Craniata</taxon>
        <taxon>Vertebrata</taxon>
        <taxon>Euteleostomi</taxon>
        <taxon>Actinopterygii</taxon>
        <taxon>Neopterygii</taxon>
        <taxon>Teleostei</taxon>
        <taxon>Neoteleostei</taxon>
        <taxon>Acanthomorphata</taxon>
        <taxon>Ovalentaria</taxon>
        <taxon>Atherinomorphae</taxon>
        <taxon>Cyprinodontiformes</taxon>
        <taxon>Rivulidae</taxon>
        <taxon>Austrofundulus</taxon>
    </lineage>
</organism>
<evidence type="ECO:0000256" key="4">
    <source>
        <dbReference type="ARBA" id="ARBA00022837"/>
    </source>
</evidence>
<dbReference type="GO" id="GO:0003810">
    <property type="term" value="F:protein-glutamine gamma-glutamyltransferase activity"/>
    <property type="evidence" value="ECO:0007669"/>
    <property type="project" value="UniProtKB-EC"/>
</dbReference>
<dbReference type="InterPro" id="IPR014756">
    <property type="entry name" value="Ig_E-set"/>
</dbReference>
<keyword evidence="3 8" id="KW-0479">Metal-binding</keyword>
<dbReference type="InterPro" id="IPR036985">
    <property type="entry name" value="Transglutaminase-like_sf"/>
</dbReference>